<dbReference type="PANTHER" id="PTHR24305:SF157">
    <property type="entry name" value="N-ACETYLTRYPTOPHAN 6-HYDROXYLASE IVOC-RELATED"/>
    <property type="match status" value="1"/>
</dbReference>
<evidence type="ECO:0000256" key="4">
    <source>
        <dbReference type="ARBA" id="ARBA00023002"/>
    </source>
</evidence>
<keyword evidence="9" id="KW-1133">Transmembrane helix</keyword>
<evidence type="ECO:0008006" key="12">
    <source>
        <dbReference type="Google" id="ProtNLM"/>
    </source>
</evidence>
<evidence type="ECO:0000256" key="5">
    <source>
        <dbReference type="ARBA" id="ARBA00023004"/>
    </source>
</evidence>
<dbReference type="HOGENOM" id="CLU_001570_14_4_1"/>
<keyword evidence="6 8" id="KW-0503">Monooxygenase</keyword>
<dbReference type="PRINTS" id="PR00385">
    <property type="entry name" value="P450"/>
</dbReference>
<evidence type="ECO:0000256" key="6">
    <source>
        <dbReference type="ARBA" id="ARBA00023033"/>
    </source>
</evidence>
<protein>
    <recommendedName>
        <fullName evidence="12">Cytochrome P450</fullName>
    </recommendedName>
</protein>
<evidence type="ECO:0000256" key="1">
    <source>
        <dbReference type="ARBA" id="ARBA00001971"/>
    </source>
</evidence>
<comment type="cofactor">
    <cofactor evidence="1 7">
        <name>heme</name>
        <dbReference type="ChEBI" id="CHEBI:30413"/>
    </cofactor>
</comment>
<gene>
    <name evidence="10" type="ORF">OIDMADRAFT_183486</name>
</gene>
<keyword evidence="4 8" id="KW-0560">Oxidoreductase</keyword>
<dbReference type="GO" id="GO:0016705">
    <property type="term" value="F:oxidoreductase activity, acting on paired donors, with incorporation or reduction of molecular oxygen"/>
    <property type="evidence" value="ECO:0007669"/>
    <property type="project" value="InterPro"/>
</dbReference>
<dbReference type="AlphaFoldDB" id="A0A0C3GIR3"/>
<keyword evidence="11" id="KW-1185">Reference proteome</keyword>
<dbReference type="GO" id="GO:0005506">
    <property type="term" value="F:iron ion binding"/>
    <property type="evidence" value="ECO:0007669"/>
    <property type="project" value="InterPro"/>
</dbReference>
<dbReference type="InterPro" id="IPR017972">
    <property type="entry name" value="Cyt_P450_CS"/>
</dbReference>
<keyword evidence="7 8" id="KW-0349">Heme</keyword>
<feature type="transmembrane region" description="Helical" evidence="9">
    <location>
        <begin position="20"/>
        <end position="41"/>
    </location>
</feature>
<dbReference type="GO" id="GO:0004497">
    <property type="term" value="F:monooxygenase activity"/>
    <property type="evidence" value="ECO:0007669"/>
    <property type="project" value="UniProtKB-KW"/>
</dbReference>
<dbReference type="SUPFAM" id="SSF48264">
    <property type="entry name" value="Cytochrome P450"/>
    <property type="match status" value="1"/>
</dbReference>
<sequence length="517" mass="58585">MSVKPGTLSPWQNQIGDYLTARNILGIVVIFAVYVLSKVFYRLYLSPLSRIPGPKLAAATNLYAFYHDVIRQGLYIWEVEKMHKQYGPIVRISPDEIHVNDPEYIDTLYGGPGKRRDKGQRTINGLSASPTVLGSQQHDLHKSRRAAMGPFFSKQNVRRLEPTVVNVLRRMFNRLDQHNSAKKPINLNILYRAATHDIVSEYAFGEDGVCFGREDLNQPYFQAYHEMVVTWHIGCYFPWIGHLMRRLPPWTSIKKIDQIKSSADFGDGTRTIFHGLLQSDLPEAEKSSSRLAEEAQNLLAAGTDSTANTLAALTYQLLTHPQILQKLRAELQEAIPEGSLPIFSKIENLPYLSAVIQEGLRLHPAVSTRQERVAPDEDLFYTDEKNKKTYRIPAGTCFAMSPALLSRLPEVYLSPGEFRPERFLEDPKLKRHQLTFSRGTRICLGINLAYQEMYMILAALFRAYDGWDGTGKQKGLTLELFETTRGDIEIARDLVTENMKADSQGVRVTVRGPVSEN</sequence>
<comment type="similarity">
    <text evidence="2 8">Belongs to the cytochrome P450 family.</text>
</comment>
<organism evidence="10 11">
    <name type="scientific">Oidiodendron maius (strain Zn)</name>
    <dbReference type="NCBI Taxonomy" id="913774"/>
    <lineage>
        <taxon>Eukaryota</taxon>
        <taxon>Fungi</taxon>
        <taxon>Dikarya</taxon>
        <taxon>Ascomycota</taxon>
        <taxon>Pezizomycotina</taxon>
        <taxon>Leotiomycetes</taxon>
        <taxon>Leotiomycetes incertae sedis</taxon>
        <taxon>Myxotrichaceae</taxon>
        <taxon>Oidiodendron</taxon>
    </lineage>
</organism>
<reference evidence="10 11" key="1">
    <citation type="submission" date="2014-04" db="EMBL/GenBank/DDBJ databases">
        <authorList>
            <consortium name="DOE Joint Genome Institute"/>
            <person name="Kuo A."/>
            <person name="Martino E."/>
            <person name="Perotto S."/>
            <person name="Kohler A."/>
            <person name="Nagy L.G."/>
            <person name="Floudas D."/>
            <person name="Copeland A."/>
            <person name="Barry K.W."/>
            <person name="Cichocki N."/>
            <person name="Veneault-Fourrey C."/>
            <person name="LaButti K."/>
            <person name="Lindquist E.A."/>
            <person name="Lipzen A."/>
            <person name="Lundell T."/>
            <person name="Morin E."/>
            <person name="Murat C."/>
            <person name="Sun H."/>
            <person name="Tunlid A."/>
            <person name="Henrissat B."/>
            <person name="Grigoriev I.V."/>
            <person name="Hibbett D.S."/>
            <person name="Martin F."/>
            <person name="Nordberg H.P."/>
            <person name="Cantor M.N."/>
            <person name="Hua S.X."/>
        </authorList>
    </citation>
    <scope>NUCLEOTIDE SEQUENCE [LARGE SCALE GENOMIC DNA]</scope>
    <source>
        <strain evidence="10 11">Zn</strain>
    </source>
</reference>
<dbReference type="CDD" id="cd11062">
    <property type="entry name" value="CYP58-like"/>
    <property type="match status" value="1"/>
</dbReference>
<dbReference type="STRING" id="913774.A0A0C3GIR3"/>
<feature type="binding site" description="axial binding residue" evidence="7">
    <location>
        <position position="443"/>
    </location>
    <ligand>
        <name>heme</name>
        <dbReference type="ChEBI" id="CHEBI:30413"/>
    </ligand>
    <ligandPart>
        <name>Fe</name>
        <dbReference type="ChEBI" id="CHEBI:18248"/>
    </ligandPart>
</feature>
<evidence type="ECO:0000256" key="3">
    <source>
        <dbReference type="ARBA" id="ARBA00022723"/>
    </source>
</evidence>
<evidence type="ECO:0000313" key="11">
    <source>
        <dbReference type="Proteomes" id="UP000054321"/>
    </source>
</evidence>
<dbReference type="InParanoid" id="A0A0C3GIR3"/>
<evidence type="ECO:0000256" key="7">
    <source>
        <dbReference type="PIRSR" id="PIRSR602401-1"/>
    </source>
</evidence>
<keyword evidence="9" id="KW-0812">Transmembrane</keyword>
<proteinExistence type="inferred from homology"/>
<evidence type="ECO:0000256" key="9">
    <source>
        <dbReference type="SAM" id="Phobius"/>
    </source>
</evidence>
<keyword evidence="5 7" id="KW-0408">Iron</keyword>
<dbReference type="InterPro" id="IPR002401">
    <property type="entry name" value="Cyt_P450_E_grp-I"/>
</dbReference>
<name>A0A0C3GIR3_OIDMZ</name>
<dbReference type="Pfam" id="PF00067">
    <property type="entry name" value="p450"/>
    <property type="match status" value="1"/>
</dbReference>
<dbReference type="PRINTS" id="PR00463">
    <property type="entry name" value="EP450I"/>
</dbReference>
<evidence type="ECO:0000313" key="10">
    <source>
        <dbReference type="EMBL" id="KIM96035.1"/>
    </source>
</evidence>
<dbReference type="OrthoDB" id="3945418at2759"/>
<dbReference type="InterPro" id="IPR001128">
    <property type="entry name" value="Cyt_P450"/>
</dbReference>
<keyword evidence="3 7" id="KW-0479">Metal-binding</keyword>
<dbReference type="PANTHER" id="PTHR24305">
    <property type="entry name" value="CYTOCHROME P450"/>
    <property type="match status" value="1"/>
</dbReference>
<evidence type="ECO:0000256" key="8">
    <source>
        <dbReference type="RuleBase" id="RU000461"/>
    </source>
</evidence>
<accession>A0A0C3GIR3</accession>
<dbReference type="InterPro" id="IPR036396">
    <property type="entry name" value="Cyt_P450_sf"/>
</dbReference>
<dbReference type="GO" id="GO:0020037">
    <property type="term" value="F:heme binding"/>
    <property type="evidence" value="ECO:0007669"/>
    <property type="project" value="InterPro"/>
</dbReference>
<dbReference type="Proteomes" id="UP000054321">
    <property type="component" value="Unassembled WGS sequence"/>
</dbReference>
<dbReference type="EMBL" id="KN832885">
    <property type="protein sequence ID" value="KIM96035.1"/>
    <property type="molecule type" value="Genomic_DNA"/>
</dbReference>
<keyword evidence="9" id="KW-0472">Membrane</keyword>
<evidence type="ECO:0000256" key="2">
    <source>
        <dbReference type="ARBA" id="ARBA00010617"/>
    </source>
</evidence>
<reference evidence="11" key="2">
    <citation type="submission" date="2015-01" db="EMBL/GenBank/DDBJ databases">
        <title>Evolutionary Origins and Diversification of the Mycorrhizal Mutualists.</title>
        <authorList>
            <consortium name="DOE Joint Genome Institute"/>
            <consortium name="Mycorrhizal Genomics Consortium"/>
            <person name="Kohler A."/>
            <person name="Kuo A."/>
            <person name="Nagy L.G."/>
            <person name="Floudas D."/>
            <person name="Copeland A."/>
            <person name="Barry K.W."/>
            <person name="Cichocki N."/>
            <person name="Veneault-Fourrey C."/>
            <person name="LaButti K."/>
            <person name="Lindquist E.A."/>
            <person name="Lipzen A."/>
            <person name="Lundell T."/>
            <person name="Morin E."/>
            <person name="Murat C."/>
            <person name="Riley R."/>
            <person name="Ohm R."/>
            <person name="Sun H."/>
            <person name="Tunlid A."/>
            <person name="Henrissat B."/>
            <person name="Grigoriev I.V."/>
            <person name="Hibbett D.S."/>
            <person name="Martin F."/>
        </authorList>
    </citation>
    <scope>NUCLEOTIDE SEQUENCE [LARGE SCALE GENOMIC DNA]</scope>
    <source>
        <strain evidence="11">Zn</strain>
    </source>
</reference>
<dbReference type="Gene3D" id="1.10.630.10">
    <property type="entry name" value="Cytochrome P450"/>
    <property type="match status" value="1"/>
</dbReference>
<dbReference type="PROSITE" id="PS00086">
    <property type="entry name" value="CYTOCHROME_P450"/>
    <property type="match status" value="1"/>
</dbReference>
<dbReference type="InterPro" id="IPR050121">
    <property type="entry name" value="Cytochrome_P450_monoxygenase"/>
</dbReference>